<proteinExistence type="predicted"/>
<dbReference type="VEuPathDB" id="MicrosporidiaDB:M153_6040002430"/>
<accession>A0A0R0LWX0</accession>
<gene>
    <name evidence="1" type="ORF">M153_6040002430</name>
</gene>
<protein>
    <submittedName>
        <fullName evidence="1">Uncharacterized protein</fullName>
    </submittedName>
</protein>
<reference evidence="1 2" key="1">
    <citation type="submission" date="2015-07" db="EMBL/GenBank/DDBJ databases">
        <title>The genome of Pseudoloma neurophilia, a relevant intracellular parasite of the zebrafish.</title>
        <authorList>
            <person name="Ndikumana S."/>
            <person name="Pelin A."/>
            <person name="Sanders J."/>
            <person name="Corradi N."/>
        </authorList>
    </citation>
    <scope>NUCLEOTIDE SEQUENCE [LARGE SCALE GENOMIC DNA]</scope>
    <source>
        <strain evidence="1 2">MK1</strain>
    </source>
</reference>
<dbReference type="AlphaFoldDB" id="A0A0R0LWX0"/>
<organism evidence="1 2">
    <name type="scientific">Pseudoloma neurophilia</name>
    <dbReference type="NCBI Taxonomy" id="146866"/>
    <lineage>
        <taxon>Eukaryota</taxon>
        <taxon>Fungi</taxon>
        <taxon>Fungi incertae sedis</taxon>
        <taxon>Microsporidia</taxon>
        <taxon>Pseudoloma</taxon>
    </lineage>
</organism>
<dbReference type="Proteomes" id="UP000051530">
    <property type="component" value="Unassembled WGS sequence"/>
</dbReference>
<comment type="caution">
    <text evidence="1">The sequence shown here is derived from an EMBL/GenBank/DDBJ whole genome shotgun (WGS) entry which is preliminary data.</text>
</comment>
<sequence>MAMKCVKKSHINNCKISILSHLIYTFLAVFKYTQTFSNNVQITIDKPIFNIKSDNMPFHCSFRFDKLLFLLKLFLESV</sequence>
<evidence type="ECO:0000313" key="1">
    <source>
        <dbReference type="EMBL" id="KRH93738.1"/>
    </source>
</evidence>
<dbReference type="EMBL" id="LGUB01000232">
    <property type="protein sequence ID" value="KRH93738.1"/>
    <property type="molecule type" value="Genomic_DNA"/>
</dbReference>
<name>A0A0R0LWX0_9MICR</name>
<keyword evidence="2" id="KW-1185">Reference proteome</keyword>
<evidence type="ECO:0000313" key="2">
    <source>
        <dbReference type="Proteomes" id="UP000051530"/>
    </source>
</evidence>